<accession>A0ABS8W4X4</accession>
<feature type="non-terminal residue" evidence="1">
    <location>
        <position position="1"/>
    </location>
</feature>
<dbReference type="Proteomes" id="UP000823775">
    <property type="component" value="Unassembled WGS sequence"/>
</dbReference>
<evidence type="ECO:0000313" key="1">
    <source>
        <dbReference type="EMBL" id="MCE2056215.1"/>
    </source>
</evidence>
<keyword evidence="2" id="KW-1185">Reference proteome</keyword>
<sequence>EIQFFGHFGSLACHPSHCRIARLFVWGVSFCVPANVLEKFRIACVRAPMLGRLAPAHAKKYWRLTLGLVQSQCRTVPGIAPACCFLARLRANLVRSSII</sequence>
<evidence type="ECO:0000313" key="2">
    <source>
        <dbReference type="Proteomes" id="UP000823775"/>
    </source>
</evidence>
<organism evidence="1 2">
    <name type="scientific">Datura stramonium</name>
    <name type="common">Jimsonweed</name>
    <name type="synonym">Common thornapple</name>
    <dbReference type="NCBI Taxonomy" id="4076"/>
    <lineage>
        <taxon>Eukaryota</taxon>
        <taxon>Viridiplantae</taxon>
        <taxon>Streptophyta</taxon>
        <taxon>Embryophyta</taxon>
        <taxon>Tracheophyta</taxon>
        <taxon>Spermatophyta</taxon>
        <taxon>Magnoliopsida</taxon>
        <taxon>eudicotyledons</taxon>
        <taxon>Gunneridae</taxon>
        <taxon>Pentapetalae</taxon>
        <taxon>asterids</taxon>
        <taxon>lamiids</taxon>
        <taxon>Solanales</taxon>
        <taxon>Solanaceae</taxon>
        <taxon>Solanoideae</taxon>
        <taxon>Datureae</taxon>
        <taxon>Datura</taxon>
    </lineage>
</organism>
<protein>
    <submittedName>
        <fullName evidence="1">Uncharacterized protein</fullName>
    </submittedName>
</protein>
<name>A0ABS8W4X4_DATST</name>
<proteinExistence type="predicted"/>
<reference evidence="1 2" key="1">
    <citation type="journal article" date="2021" name="BMC Genomics">
        <title>Datura genome reveals duplications of psychoactive alkaloid biosynthetic genes and high mutation rate following tissue culture.</title>
        <authorList>
            <person name="Rajewski A."/>
            <person name="Carter-House D."/>
            <person name="Stajich J."/>
            <person name="Litt A."/>
        </authorList>
    </citation>
    <scope>NUCLEOTIDE SEQUENCE [LARGE SCALE GENOMIC DNA]</scope>
    <source>
        <strain evidence="1">AR-01</strain>
    </source>
</reference>
<dbReference type="EMBL" id="JACEIK010006736">
    <property type="protein sequence ID" value="MCE2056215.1"/>
    <property type="molecule type" value="Genomic_DNA"/>
</dbReference>
<comment type="caution">
    <text evidence="1">The sequence shown here is derived from an EMBL/GenBank/DDBJ whole genome shotgun (WGS) entry which is preliminary data.</text>
</comment>
<gene>
    <name evidence="1" type="ORF">HAX54_044271</name>
</gene>